<protein>
    <submittedName>
        <fullName evidence="2">Uncharacterized protein</fullName>
    </submittedName>
</protein>
<evidence type="ECO:0000313" key="3">
    <source>
        <dbReference type="Proteomes" id="UP000011292"/>
    </source>
</evidence>
<gene>
    <name evidence="2" type="ORF">CURLY_50</name>
</gene>
<keyword evidence="1" id="KW-0472">Membrane</keyword>
<evidence type="ECO:0000256" key="1">
    <source>
        <dbReference type="SAM" id="Phobius"/>
    </source>
</evidence>
<proteinExistence type="predicted"/>
<dbReference type="EMBL" id="KC330679">
    <property type="protein sequence ID" value="AGE60737.1"/>
    <property type="molecule type" value="Genomic_DNA"/>
</dbReference>
<organism evidence="2 3">
    <name type="scientific">Bacillus phage Curly</name>
    <dbReference type="NCBI Taxonomy" id="2880541"/>
    <lineage>
        <taxon>Viruses</taxon>
        <taxon>Duplodnaviria</taxon>
        <taxon>Heunggongvirae</taxon>
        <taxon>Uroviricota</taxon>
        <taxon>Caudoviricetes</taxon>
        <taxon>Ehrlichviridae</taxon>
        <taxon>Andromedavirus</taxon>
        <taxon>Andromedavirus bolokhovo</taxon>
        <taxon>Andromedavirus curly</taxon>
    </lineage>
</organism>
<accession>M1I8K1</accession>
<keyword evidence="1" id="KW-1133">Transmembrane helix</keyword>
<dbReference type="RefSeq" id="YP_007517594.1">
    <property type="nucleotide sequence ID" value="NC_020479.1"/>
</dbReference>
<keyword evidence="1" id="KW-0812">Transmembrane</keyword>
<feature type="transmembrane region" description="Helical" evidence="1">
    <location>
        <begin position="6"/>
        <end position="25"/>
    </location>
</feature>
<dbReference type="KEGG" id="vg:14697872"/>
<reference evidence="2 3" key="1">
    <citation type="journal article" date="2013" name="Virology">
        <title>Genomic characterization of six novel Bacillus pumilus bacteriophages.</title>
        <authorList>
            <person name="Lorenz L."/>
            <person name="Lins B."/>
            <person name="Barrett J."/>
            <person name="Montgomery A."/>
            <person name="Trapani S."/>
            <person name="Schindler A."/>
            <person name="Christie G.E."/>
            <person name="Cresawn S.G."/>
            <person name="Temple L."/>
        </authorList>
    </citation>
    <scope>NUCLEOTIDE SEQUENCE [LARGE SCALE GENOMIC DNA]</scope>
</reference>
<sequence length="60" mass="6636">MTLFVMWIVFIVGILACISTVIEIINSKGIKTVVCMVALFLNVITTVILYHIVIHGGFNL</sequence>
<name>M1I8K1_9CAUD</name>
<keyword evidence="3" id="KW-1185">Reference proteome</keyword>
<evidence type="ECO:0000313" key="2">
    <source>
        <dbReference type="EMBL" id="AGE60737.1"/>
    </source>
</evidence>
<dbReference type="Proteomes" id="UP000011292">
    <property type="component" value="Segment"/>
</dbReference>
<feature type="transmembrane region" description="Helical" evidence="1">
    <location>
        <begin position="32"/>
        <end position="54"/>
    </location>
</feature>
<dbReference type="GeneID" id="14697872"/>